<protein>
    <submittedName>
        <fullName evidence="2">Uncharacterized protein</fullName>
    </submittedName>
</protein>
<evidence type="ECO:0000313" key="2">
    <source>
        <dbReference type="EMBL" id="JAE12589.1"/>
    </source>
</evidence>
<reference evidence="2" key="2">
    <citation type="journal article" date="2015" name="Data Brief">
        <title>Shoot transcriptome of the giant reed, Arundo donax.</title>
        <authorList>
            <person name="Barrero R.A."/>
            <person name="Guerrero F.D."/>
            <person name="Moolhuijzen P."/>
            <person name="Goolsby J.A."/>
            <person name="Tidwell J."/>
            <person name="Bellgard S.E."/>
            <person name="Bellgard M.I."/>
        </authorList>
    </citation>
    <scope>NUCLEOTIDE SEQUENCE</scope>
    <source>
        <tissue evidence="2">Shoot tissue taken approximately 20 cm above the soil surface</tissue>
    </source>
</reference>
<dbReference type="AlphaFoldDB" id="A0A0A9FMS2"/>
<feature type="compositionally biased region" description="Basic and acidic residues" evidence="1">
    <location>
        <begin position="14"/>
        <end position="24"/>
    </location>
</feature>
<feature type="region of interest" description="Disordered" evidence="1">
    <location>
        <begin position="1"/>
        <end position="24"/>
    </location>
</feature>
<reference evidence="2" key="1">
    <citation type="submission" date="2014-09" db="EMBL/GenBank/DDBJ databases">
        <authorList>
            <person name="Magalhaes I.L.F."/>
            <person name="Oliveira U."/>
            <person name="Santos F.R."/>
            <person name="Vidigal T.H.D.A."/>
            <person name="Brescovit A.D."/>
            <person name="Santos A.J."/>
        </authorList>
    </citation>
    <scope>NUCLEOTIDE SEQUENCE</scope>
    <source>
        <tissue evidence="2">Shoot tissue taken approximately 20 cm above the soil surface</tissue>
    </source>
</reference>
<proteinExistence type="predicted"/>
<organism evidence="2">
    <name type="scientific">Arundo donax</name>
    <name type="common">Giant reed</name>
    <name type="synonym">Donax arundinaceus</name>
    <dbReference type="NCBI Taxonomy" id="35708"/>
    <lineage>
        <taxon>Eukaryota</taxon>
        <taxon>Viridiplantae</taxon>
        <taxon>Streptophyta</taxon>
        <taxon>Embryophyta</taxon>
        <taxon>Tracheophyta</taxon>
        <taxon>Spermatophyta</taxon>
        <taxon>Magnoliopsida</taxon>
        <taxon>Liliopsida</taxon>
        <taxon>Poales</taxon>
        <taxon>Poaceae</taxon>
        <taxon>PACMAD clade</taxon>
        <taxon>Arundinoideae</taxon>
        <taxon>Arundineae</taxon>
        <taxon>Arundo</taxon>
    </lineage>
</organism>
<name>A0A0A9FMS2_ARUDO</name>
<dbReference type="EMBL" id="GBRH01185307">
    <property type="protein sequence ID" value="JAE12589.1"/>
    <property type="molecule type" value="Transcribed_RNA"/>
</dbReference>
<sequence>MAVDGALPLLLSSEHGEVESPGVEEDRREEILGMQSPAVEVTAVMWSGTPG</sequence>
<accession>A0A0A9FMS2</accession>
<evidence type="ECO:0000256" key="1">
    <source>
        <dbReference type="SAM" id="MobiDB-lite"/>
    </source>
</evidence>